<keyword evidence="4" id="KW-1185">Reference proteome</keyword>
<dbReference type="Gene3D" id="3.20.20.190">
    <property type="entry name" value="Phosphatidylinositol (PI) phosphodiesterase"/>
    <property type="match status" value="1"/>
</dbReference>
<accession>A0ABV8B5L2</accession>
<dbReference type="EMBL" id="JBHRZT010000068">
    <property type="protein sequence ID" value="MFC3885185.1"/>
    <property type="molecule type" value="Genomic_DNA"/>
</dbReference>
<feature type="signal peptide" evidence="1">
    <location>
        <begin position="1"/>
        <end position="26"/>
    </location>
</feature>
<dbReference type="SUPFAM" id="SSF51695">
    <property type="entry name" value="PLC-like phosphodiesterases"/>
    <property type="match status" value="1"/>
</dbReference>
<evidence type="ECO:0000313" key="3">
    <source>
        <dbReference type="EMBL" id="MFC3885185.1"/>
    </source>
</evidence>
<dbReference type="PANTHER" id="PTHR46211">
    <property type="entry name" value="GLYCEROPHOSPHORYL DIESTER PHOSPHODIESTERASE"/>
    <property type="match status" value="1"/>
</dbReference>
<dbReference type="Proteomes" id="UP001595752">
    <property type="component" value="Unassembled WGS sequence"/>
</dbReference>
<dbReference type="InterPro" id="IPR030395">
    <property type="entry name" value="GP_PDE_dom"/>
</dbReference>
<dbReference type="CDD" id="cd08601">
    <property type="entry name" value="GDPD_SaGlpQ_like"/>
    <property type="match status" value="1"/>
</dbReference>
<proteinExistence type="predicted"/>
<keyword evidence="1" id="KW-0732">Signal</keyword>
<dbReference type="InterPro" id="IPR017946">
    <property type="entry name" value="PLC-like_Pdiesterase_TIM-brl"/>
</dbReference>
<dbReference type="RefSeq" id="WP_377917495.1">
    <property type="nucleotide sequence ID" value="NZ_JBHRZT010000068.1"/>
</dbReference>
<dbReference type="PANTHER" id="PTHR46211:SF7">
    <property type="entry name" value="GLYCEROPHOSPHODIESTER PHOSPHODIESTERASE"/>
    <property type="match status" value="1"/>
</dbReference>
<organism evidence="3 4">
    <name type="scientific">Bacillus songklensis</name>
    <dbReference type="NCBI Taxonomy" id="1069116"/>
    <lineage>
        <taxon>Bacteria</taxon>
        <taxon>Bacillati</taxon>
        <taxon>Bacillota</taxon>
        <taxon>Bacilli</taxon>
        <taxon>Bacillales</taxon>
        <taxon>Bacillaceae</taxon>
        <taxon>Bacillus</taxon>
    </lineage>
</organism>
<evidence type="ECO:0000313" key="4">
    <source>
        <dbReference type="Proteomes" id="UP001595752"/>
    </source>
</evidence>
<gene>
    <name evidence="3" type="ORF">ACFOU2_17600</name>
</gene>
<evidence type="ECO:0000259" key="2">
    <source>
        <dbReference type="PROSITE" id="PS51704"/>
    </source>
</evidence>
<protein>
    <submittedName>
        <fullName evidence="3">Glycerophosphodiester phosphodiesterase</fullName>
    </submittedName>
</protein>
<dbReference type="PROSITE" id="PS51704">
    <property type="entry name" value="GP_PDE"/>
    <property type="match status" value="1"/>
</dbReference>
<name>A0ABV8B5L2_9BACI</name>
<sequence length="284" mass="32189">MIRRKLVVSAAAVYFAFALSMLPSSAHQNGVIVIAHRGASAYAPEHTLKAYDLGIRQGGTYTEIDLQMTKDGQLIAMHDETVNRTTNGKGFVKQLTLKQIKKLDAGSSFNKLNPDRAKKEYEGLQVPTLEEIFKTFGNSHHYYIETKADPEYKGMEEKLVELMGRYHIKTDHVYVQSFSKESLQKLKQLNPSLRLIQLLPSHLSGFITRKQLKAINEYAVGVGPNAHLLTRQYVQTVKSAGLNIHPYTVNDPKQMKKLIRWGVTGMFTDYPDRLSRVVNEMKNH</sequence>
<dbReference type="Pfam" id="PF03009">
    <property type="entry name" value="GDPD"/>
    <property type="match status" value="1"/>
</dbReference>
<reference evidence="4" key="1">
    <citation type="journal article" date="2019" name="Int. J. Syst. Evol. Microbiol.">
        <title>The Global Catalogue of Microorganisms (GCM) 10K type strain sequencing project: providing services to taxonomists for standard genome sequencing and annotation.</title>
        <authorList>
            <consortium name="The Broad Institute Genomics Platform"/>
            <consortium name="The Broad Institute Genome Sequencing Center for Infectious Disease"/>
            <person name="Wu L."/>
            <person name="Ma J."/>
        </authorList>
    </citation>
    <scope>NUCLEOTIDE SEQUENCE [LARGE SCALE GENOMIC DNA]</scope>
    <source>
        <strain evidence="4">CCUG 61889</strain>
    </source>
</reference>
<evidence type="ECO:0000256" key="1">
    <source>
        <dbReference type="SAM" id="SignalP"/>
    </source>
</evidence>
<feature type="chain" id="PRO_5047224606" evidence="1">
    <location>
        <begin position="27"/>
        <end position="284"/>
    </location>
</feature>
<comment type="caution">
    <text evidence="3">The sequence shown here is derived from an EMBL/GenBank/DDBJ whole genome shotgun (WGS) entry which is preliminary data.</text>
</comment>
<feature type="domain" description="GP-PDE" evidence="2">
    <location>
        <begin position="31"/>
        <end position="278"/>
    </location>
</feature>